<dbReference type="EMBL" id="MCGR01000017">
    <property type="protein sequence ID" value="ORY84695.1"/>
    <property type="molecule type" value="Genomic_DNA"/>
</dbReference>
<dbReference type="AlphaFoldDB" id="A0A1Y2FPP7"/>
<dbReference type="EC" id="1.5.1.3" evidence="2"/>
<dbReference type="GO" id="GO:0046655">
    <property type="term" value="P:folic acid metabolic process"/>
    <property type="evidence" value="ECO:0007669"/>
    <property type="project" value="TreeGrafter"/>
</dbReference>
<comment type="pathway">
    <text evidence="1">Cofactor biosynthesis; tetrahydrofolate biosynthesis; 5,6,7,8-tetrahydrofolate from 7,8-dihydrofolate: step 1/1.</text>
</comment>
<evidence type="ECO:0000256" key="4">
    <source>
        <dbReference type="ARBA" id="ARBA00022563"/>
    </source>
</evidence>
<evidence type="ECO:0000313" key="10">
    <source>
        <dbReference type="Proteomes" id="UP000193467"/>
    </source>
</evidence>
<dbReference type="PROSITE" id="PS51330">
    <property type="entry name" value="DHFR_2"/>
    <property type="match status" value="1"/>
</dbReference>
<dbReference type="InterPro" id="IPR024072">
    <property type="entry name" value="DHFR-like_dom_sf"/>
</dbReference>
<dbReference type="PROSITE" id="PS00075">
    <property type="entry name" value="DHFR_1"/>
    <property type="match status" value="1"/>
</dbReference>
<dbReference type="GO" id="GO:0046654">
    <property type="term" value="P:tetrahydrofolate biosynthetic process"/>
    <property type="evidence" value="ECO:0007669"/>
    <property type="project" value="UniProtKB-UniPathway"/>
</dbReference>
<evidence type="ECO:0000256" key="6">
    <source>
        <dbReference type="ARBA" id="ARBA00023002"/>
    </source>
</evidence>
<evidence type="ECO:0000256" key="1">
    <source>
        <dbReference type="ARBA" id="ARBA00004903"/>
    </source>
</evidence>
<comment type="similarity">
    <text evidence="7">Belongs to the dihydrofolate reductase family.</text>
</comment>
<proteinExistence type="inferred from homology"/>
<name>A0A1Y2FPP7_9BASI</name>
<reference evidence="9 10" key="1">
    <citation type="submission" date="2016-07" db="EMBL/GenBank/DDBJ databases">
        <title>Pervasive Adenine N6-methylation of Active Genes in Fungi.</title>
        <authorList>
            <consortium name="DOE Joint Genome Institute"/>
            <person name="Mondo S.J."/>
            <person name="Dannebaum R.O."/>
            <person name="Kuo R.C."/>
            <person name="Labutti K."/>
            <person name="Haridas S."/>
            <person name="Kuo A."/>
            <person name="Salamov A."/>
            <person name="Ahrendt S.R."/>
            <person name="Lipzen A."/>
            <person name="Sullivan W."/>
            <person name="Andreopoulos W.B."/>
            <person name="Clum A."/>
            <person name="Lindquist E."/>
            <person name="Daum C."/>
            <person name="Ramamoorthy G.K."/>
            <person name="Gryganskyi A."/>
            <person name="Culley D."/>
            <person name="Magnuson J.K."/>
            <person name="James T.Y."/>
            <person name="O'Malley M.A."/>
            <person name="Stajich J.E."/>
            <person name="Spatafora J.W."/>
            <person name="Visel A."/>
            <person name="Grigoriev I.V."/>
        </authorList>
    </citation>
    <scope>NUCLEOTIDE SEQUENCE [LARGE SCALE GENOMIC DNA]</scope>
    <source>
        <strain evidence="9 10">62-1032</strain>
    </source>
</reference>
<dbReference type="OrthoDB" id="414698at2759"/>
<dbReference type="GO" id="GO:0050661">
    <property type="term" value="F:NADP binding"/>
    <property type="evidence" value="ECO:0007669"/>
    <property type="project" value="InterPro"/>
</dbReference>
<dbReference type="STRING" id="106004.A0A1Y2FPP7"/>
<dbReference type="PRINTS" id="PR00070">
    <property type="entry name" value="DHFR"/>
</dbReference>
<feature type="domain" description="DHFR" evidence="8">
    <location>
        <begin position="9"/>
        <end position="219"/>
    </location>
</feature>
<dbReference type="SUPFAM" id="SSF53597">
    <property type="entry name" value="Dihydrofolate reductase-like"/>
    <property type="match status" value="1"/>
</dbReference>
<dbReference type="GO" id="GO:0006730">
    <property type="term" value="P:one-carbon metabolic process"/>
    <property type="evidence" value="ECO:0007669"/>
    <property type="project" value="UniProtKB-KW"/>
</dbReference>
<dbReference type="GO" id="GO:0046452">
    <property type="term" value="P:dihydrofolate metabolic process"/>
    <property type="evidence" value="ECO:0007669"/>
    <property type="project" value="TreeGrafter"/>
</dbReference>
<dbReference type="PANTHER" id="PTHR48069:SF3">
    <property type="entry name" value="DIHYDROFOLATE REDUCTASE"/>
    <property type="match status" value="1"/>
</dbReference>
<keyword evidence="5" id="KW-0521">NADP</keyword>
<dbReference type="Gene3D" id="3.40.430.10">
    <property type="entry name" value="Dihydrofolate Reductase, subunit A"/>
    <property type="match status" value="1"/>
</dbReference>
<sequence length="223" mass="24699">MSSEMKPIPLTLIVAATPSHAIGRSSALPWRLPKEMAYFARVTKGEQPEQDGLNAVIMGRKSWEGIPERWRPLQGRINVVVSRQDTFDLGDAPHSHLASSLPSAVSLLSSIPSTPISPTPPKLNRTFLIGGAQLYSHGLTIPHPSYTADRILLTRLKTDFSDCDAFLPPVPSATKGEWKQASHKELCEWVGWEVPEGDRTEKDRTGGGDVVYEFQMWTRESRA</sequence>
<dbReference type="InterPro" id="IPR017925">
    <property type="entry name" value="DHFR_CS"/>
</dbReference>
<dbReference type="InterPro" id="IPR001796">
    <property type="entry name" value="DHFR_dom"/>
</dbReference>
<keyword evidence="4" id="KW-0554">One-carbon metabolism</keyword>
<dbReference type="Pfam" id="PF00186">
    <property type="entry name" value="DHFR_1"/>
    <property type="match status" value="1"/>
</dbReference>
<dbReference type="PANTHER" id="PTHR48069">
    <property type="entry name" value="DIHYDROFOLATE REDUCTASE"/>
    <property type="match status" value="1"/>
</dbReference>
<evidence type="ECO:0000256" key="2">
    <source>
        <dbReference type="ARBA" id="ARBA00012856"/>
    </source>
</evidence>
<evidence type="ECO:0000313" key="9">
    <source>
        <dbReference type="EMBL" id="ORY84695.1"/>
    </source>
</evidence>
<dbReference type="CDD" id="cd00209">
    <property type="entry name" value="DHFR"/>
    <property type="match status" value="1"/>
</dbReference>
<evidence type="ECO:0000256" key="7">
    <source>
        <dbReference type="RuleBase" id="RU004474"/>
    </source>
</evidence>
<dbReference type="InParanoid" id="A0A1Y2FPP7"/>
<gene>
    <name evidence="9" type="ORF">BCR35DRAFT_303023</name>
</gene>
<accession>A0A1Y2FPP7</accession>
<protein>
    <recommendedName>
        <fullName evidence="3">Dihydrofolate reductase</fullName>
        <ecNumber evidence="2">1.5.1.3</ecNumber>
    </recommendedName>
</protein>
<dbReference type="UniPathway" id="UPA00077">
    <property type="reaction ID" value="UER00158"/>
</dbReference>
<dbReference type="InterPro" id="IPR012259">
    <property type="entry name" value="DHFR"/>
</dbReference>
<dbReference type="Proteomes" id="UP000193467">
    <property type="component" value="Unassembled WGS sequence"/>
</dbReference>
<evidence type="ECO:0000259" key="8">
    <source>
        <dbReference type="PROSITE" id="PS51330"/>
    </source>
</evidence>
<dbReference type="GO" id="GO:0005739">
    <property type="term" value="C:mitochondrion"/>
    <property type="evidence" value="ECO:0007669"/>
    <property type="project" value="TreeGrafter"/>
</dbReference>
<dbReference type="GO" id="GO:0004146">
    <property type="term" value="F:dihydrofolate reductase activity"/>
    <property type="evidence" value="ECO:0007669"/>
    <property type="project" value="UniProtKB-EC"/>
</dbReference>
<evidence type="ECO:0000256" key="3">
    <source>
        <dbReference type="ARBA" id="ARBA00018886"/>
    </source>
</evidence>
<keyword evidence="10" id="KW-1185">Reference proteome</keyword>
<comment type="caution">
    <text evidence="9">The sequence shown here is derived from an EMBL/GenBank/DDBJ whole genome shotgun (WGS) entry which is preliminary data.</text>
</comment>
<evidence type="ECO:0000256" key="5">
    <source>
        <dbReference type="ARBA" id="ARBA00022857"/>
    </source>
</evidence>
<keyword evidence="6" id="KW-0560">Oxidoreductase</keyword>
<organism evidence="9 10">
    <name type="scientific">Leucosporidium creatinivorum</name>
    <dbReference type="NCBI Taxonomy" id="106004"/>
    <lineage>
        <taxon>Eukaryota</taxon>
        <taxon>Fungi</taxon>
        <taxon>Dikarya</taxon>
        <taxon>Basidiomycota</taxon>
        <taxon>Pucciniomycotina</taxon>
        <taxon>Microbotryomycetes</taxon>
        <taxon>Leucosporidiales</taxon>
        <taxon>Leucosporidium</taxon>
    </lineage>
</organism>